<gene>
    <name evidence="1" type="ORF">Q8A70_02635</name>
</gene>
<name>A0ABU0YFP6_9PROT</name>
<accession>A0ABU0YFP6</accession>
<proteinExistence type="predicted"/>
<protein>
    <submittedName>
        <fullName evidence="1">Uncharacterized protein</fullName>
    </submittedName>
</protein>
<comment type="caution">
    <text evidence="1">The sequence shown here is derived from an EMBL/GenBank/DDBJ whole genome shotgun (WGS) entry which is preliminary data.</text>
</comment>
<dbReference type="RefSeq" id="WP_379953932.1">
    <property type="nucleotide sequence ID" value="NZ_JAUYVI010000001.1"/>
</dbReference>
<reference evidence="2" key="1">
    <citation type="submission" date="2023-08" db="EMBL/GenBank/DDBJ databases">
        <title>Rhodospirillaceae gen. nov., a novel taxon isolated from the Yangtze River Yuezi River estuary sludge.</title>
        <authorList>
            <person name="Ruan L."/>
        </authorList>
    </citation>
    <scope>NUCLEOTIDE SEQUENCE [LARGE SCALE GENOMIC DNA]</scope>
    <source>
        <strain evidence="2">R-7</strain>
    </source>
</reference>
<sequence length="121" mass="13262">MSDYFLVGNLDDDNDLWFISKAQGTAVPVPKSAWLSIVSMFQGDAAGTDASNEKSRDALAQSVVDNVKKDNAVSRNVFLSFSTSQLGKLVMIKRSHPIEQLFQSKSPLAPLIQDFVDRGKV</sequence>
<evidence type="ECO:0000313" key="1">
    <source>
        <dbReference type="EMBL" id="MDQ7246541.1"/>
    </source>
</evidence>
<evidence type="ECO:0000313" key="2">
    <source>
        <dbReference type="Proteomes" id="UP001230156"/>
    </source>
</evidence>
<keyword evidence="2" id="KW-1185">Reference proteome</keyword>
<dbReference type="Proteomes" id="UP001230156">
    <property type="component" value="Unassembled WGS sequence"/>
</dbReference>
<dbReference type="EMBL" id="JAUYVI010000001">
    <property type="protein sequence ID" value="MDQ7246541.1"/>
    <property type="molecule type" value="Genomic_DNA"/>
</dbReference>
<organism evidence="1 2">
    <name type="scientific">Dongia sedimenti</name>
    <dbReference type="NCBI Taxonomy" id="3064282"/>
    <lineage>
        <taxon>Bacteria</taxon>
        <taxon>Pseudomonadati</taxon>
        <taxon>Pseudomonadota</taxon>
        <taxon>Alphaproteobacteria</taxon>
        <taxon>Rhodospirillales</taxon>
        <taxon>Dongiaceae</taxon>
        <taxon>Dongia</taxon>
    </lineage>
</organism>